<sequence length="82" mass="9227">MAPPVDLAIAKIGYEIDKLFGRQKSFGNSKDTQNLCQYKFYPTYGSTKVVQMKVDDVKCNEAASRYIAENRTELQMKGVVGQ</sequence>
<protein>
    <submittedName>
        <fullName evidence="1">Uncharacterized protein</fullName>
    </submittedName>
</protein>
<organism evidence="1 2">
    <name type="scientific">Crotalaria pallida</name>
    <name type="common">Smooth rattlebox</name>
    <name type="synonym">Crotalaria striata</name>
    <dbReference type="NCBI Taxonomy" id="3830"/>
    <lineage>
        <taxon>Eukaryota</taxon>
        <taxon>Viridiplantae</taxon>
        <taxon>Streptophyta</taxon>
        <taxon>Embryophyta</taxon>
        <taxon>Tracheophyta</taxon>
        <taxon>Spermatophyta</taxon>
        <taxon>Magnoliopsida</taxon>
        <taxon>eudicotyledons</taxon>
        <taxon>Gunneridae</taxon>
        <taxon>Pentapetalae</taxon>
        <taxon>rosids</taxon>
        <taxon>fabids</taxon>
        <taxon>Fabales</taxon>
        <taxon>Fabaceae</taxon>
        <taxon>Papilionoideae</taxon>
        <taxon>50 kb inversion clade</taxon>
        <taxon>genistoids sensu lato</taxon>
        <taxon>core genistoids</taxon>
        <taxon>Crotalarieae</taxon>
        <taxon>Crotalaria</taxon>
    </lineage>
</organism>
<dbReference type="Proteomes" id="UP001372338">
    <property type="component" value="Unassembled WGS sequence"/>
</dbReference>
<proteinExistence type="predicted"/>
<evidence type="ECO:0000313" key="1">
    <source>
        <dbReference type="EMBL" id="KAK7246366.1"/>
    </source>
</evidence>
<dbReference type="EMBL" id="JAYWIO010000008">
    <property type="protein sequence ID" value="KAK7246366.1"/>
    <property type="molecule type" value="Genomic_DNA"/>
</dbReference>
<gene>
    <name evidence="1" type="ORF">RIF29_41233</name>
</gene>
<comment type="caution">
    <text evidence="1">The sequence shown here is derived from an EMBL/GenBank/DDBJ whole genome shotgun (WGS) entry which is preliminary data.</text>
</comment>
<evidence type="ECO:0000313" key="2">
    <source>
        <dbReference type="Proteomes" id="UP001372338"/>
    </source>
</evidence>
<dbReference type="AlphaFoldDB" id="A0AAN9E5B2"/>
<name>A0AAN9E5B2_CROPI</name>
<keyword evidence="2" id="KW-1185">Reference proteome</keyword>
<accession>A0AAN9E5B2</accession>
<reference evidence="1 2" key="1">
    <citation type="submission" date="2024-01" db="EMBL/GenBank/DDBJ databases">
        <title>The genomes of 5 underutilized Papilionoideae crops provide insights into root nodulation and disease resistanc.</title>
        <authorList>
            <person name="Yuan L."/>
        </authorList>
    </citation>
    <scope>NUCLEOTIDE SEQUENCE [LARGE SCALE GENOMIC DNA]</scope>
    <source>
        <strain evidence="1">ZHUSHIDOU_FW_LH</strain>
        <tissue evidence="1">Leaf</tissue>
    </source>
</reference>